<dbReference type="EMBL" id="UGHY01000002">
    <property type="protein sequence ID" value="STP06167.1"/>
    <property type="molecule type" value="Genomic_DNA"/>
</dbReference>
<accession>A0A377JKR4</accession>
<dbReference type="InterPro" id="IPR013078">
    <property type="entry name" value="His_Pase_superF_clade-1"/>
</dbReference>
<dbReference type="Proteomes" id="UP000254186">
    <property type="component" value="Unassembled WGS sequence"/>
</dbReference>
<dbReference type="AlphaFoldDB" id="A0A377JKR4"/>
<evidence type="ECO:0000313" key="2">
    <source>
        <dbReference type="Proteomes" id="UP000254186"/>
    </source>
</evidence>
<gene>
    <name evidence="1" type="ORF">NCTC10672_02187</name>
</gene>
<proteinExistence type="predicted"/>
<dbReference type="Gene3D" id="3.40.50.1240">
    <property type="entry name" value="Phosphoglycerate mutase-like"/>
    <property type="match status" value="1"/>
</dbReference>
<name>A0A377JKR4_HAEPA</name>
<evidence type="ECO:0000313" key="1">
    <source>
        <dbReference type="EMBL" id="STP06167.1"/>
    </source>
</evidence>
<sequence length="119" mass="13458">MEGLVVDTLREHPEFKQLIKDPANYKAQVNGGETFEQLGERAMKALQDIIKIHDQGNILIVSHGHTLRLLLALLNGATWQNHRDEDKSVSLINTSISVVHYDDKNGFCIEKMNDADHLK</sequence>
<dbReference type="InterPro" id="IPR029033">
    <property type="entry name" value="His_PPase_superfam"/>
</dbReference>
<dbReference type="SUPFAM" id="SSF53254">
    <property type="entry name" value="Phosphoglycerate mutase-like"/>
    <property type="match status" value="1"/>
</dbReference>
<dbReference type="Pfam" id="PF00300">
    <property type="entry name" value="His_Phos_1"/>
    <property type="match status" value="1"/>
</dbReference>
<reference evidence="1 2" key="1">
    <citation type="submission" date="2018-06" db="EMBL/GenBank/DDBJ databases">
        <authorList>
            <consortium name="Pathogen Informatics"/>
            <person name="Doyle S."/>
        </authorList>
    </citation>
    <scope>NUCLEOTIDE SEQUENCE [LARGE SCALE GENOMIC DNA]</scope>
    <source>
        <strain evidence="1 2">NCTC10672</strain>
    </source>
</reference>
<protein>
    <submittedName>
        <fullName evidence="1">Alpha-ribazole-5'-phosphate phosphatase</fullName>
    </submittedName>
</protein>
<organism evidence="1 2">
    <name type="scientific">Haemophilus parainfluenzae</name>
    <dbReference type="NCBI Taxonomy" id="729"/>
    <lineage>
        <taxon>Bacteria</taxon>
        <taxon>Pseudomonadati</taxon>
        <taxon>Pseudomonadota</taxon>
        <taxon>Gammaproteobacteria</taxon>
        <taxon>Pasteurellales</taxon>
        <taxon>Pasteurellaceae</taxon>
        <taxon>Haemophilus</taxon>
    </lineage>
</organism>